<dbReference type="SMART" id="SM01011">
    <property type="entry name" value="AMP_N"/>
    <property type="match status" value="1"/>
</dbReference>
<proteinExistence type="inferred from homology"/>
<evidence type="ECO:0000313" key="15">
    <source>
        <dbReference type="EMBL" id="RVU29772.1"/>
    </source>
</evidence>
<gene>
    <name evidence="15" type="ORF">EOE65_14575</name>
</gene>
<dbReference type="InterPro" id="IPR001131">
    <property type="entry name" value="Peptidase_M24B_aminopep-P_CS"/>
</dbReference>
<protein>
    <recommendedName>
        <fullName evidence="10">Xaa-Pro aminopeptidase</fullName>
        <ecNumber evidence="4">3.4.11.9</ecNumber>
    </recommendedName>
    <alternativeName>
        <fullName evidence="11">Aminopeptidase P II</fullName>
    </alternativeName>
    <alternativeName>
        <fullName evidence="12">X-Pro aminopeptidase</fullName>
    </alternativeName>
</protein>
<evidence type="ECO:0000256" key="1">
    <source>
        <dbReference type="ARBA" id="ARBA00001424"/>
    </source>
</evidence>
<organism evidence="15 16">
    <name type="scientific">Neptunomonas marina</name>
    <dbReference type="NCBI Taxonomy" id="1815562"/>
    <lineage>
        <taxon>Bacteria</taxon>
        <taxon>Pseudomonadati</taxon>
        <taxon>Pseudomonadota</taxon>
        <taxon>Gammaproteobacteria</taxon>
        <taxon>Oceanospirillales</taxon>
        <taxon>Oceanospirillaceae</taxon>
        <taxon>Neptunomonas</taxon>
    </lineage>
</organism>
<keyword evidence="9" id="KW-0464">Manganese</keyword>
<comment type="cofactor">
    <cofactor evidence="2">
        <name>Mn(2+)</name>
        <dbReference type="ChEBI" id="CHEBI:29035"/>
    </cofactor>
</comment>
<dbReference type="EMBL" id="SACQ01000007">
    <property type="protein sequence ID" value="RVU29772.1"/>
    <property type="molecule type" value="Genomic_DNA"/>
</dbReference>
<dbReference type="GO" id="GO:0005829">
    <property type="term" value="C:cytosol"/>
    <property type="evidence" value="ECO:0007669"/>
    <property type="project" value="TreeGrafter"/>
</dbReference>
<evidence type="ECO:0000256" key="8">
    <source>
        <dbReference type="ARBA" id="ARBA00023049"/>
    </source>
</evidence>
<dbReference type="EC" id="3.4.11.9" evidence="4"/>
<dbReference type="Pfam" id="PF00557">
    <property type="entry name" value="Peptidase_M24"/>
    <property type="match status" value="1"/>
</dbReference>
<evidence type="ECO:0000256" key="6">
    <source>
        <dbReference type="ARBA" id="ARBA00022723"/>
    </source>
</evidence>
<comment type="similarity">
    <text evidence="3 13">Belongs to the peptidase M24B family.</text>
</comment>
<dbReference type="AlphaFoldDB" id="A0A437Q5I7"/>
<evidence type="ECO:0000256" key="9">
    <source>
        <dbReference type="ARBA" id="ARBA00023211"/>
    </source>
</evidence>
<dbReference type="InterPro" id="IPR052433">
    <property type="entry name" value="X-Pro_dipept-like"/>
</dbReference>
<evidence type="ECO:0000256" key="12">
    <source>
        <dbReference type="ARBA" id="ARBA00081411"/>
    </source>
</evidence>
<keyword evidence="6 13" id="KW-0479">Metal-binding</keyword>
<dbReference type="CDD" id="cd01087">
    <property type="entry name" value="Prolidase"/>
    <property type="match status" value="1"/>
</dbReference>
<feature type="domain" description="Aminopeptidase P N-terminal" evidence="14">
    <location>
        <begin position="6"/>
        <end position="140"/>
    </location>
</feature>
<evidence type="ECO:0000256" key="4">
    <source>
        <dbReference type="ARBA" id="ARBA00012574"/>
    </source>
</evidence>
<dbReference type="RefSeq" id="WP_127695055.1">
    <property type="nucleotide sequence ID" value="NZ_SACQ01000007.1"/>
</dbReference>
<evidence type="ECO:0000313" key="16">
    <source>
        <dbReference type="Proteomes" id="UP000282818"/>
    </source>
</evidence>
<dbReference type="Gene3D" id="3.40.350.10">
    <property type="entry name" value="Creatinase/prolidase N-terminal domain"/>
    <property type="match status" value="1"/>
</dbReference>
<evidence type="ECO:0000259" key="14">
    <source>
        <dbReference type="SMART" id="SM01011"/>
    </source>
</evidence>
<evidence type="ECO:0000256" key="7">
    <source>
        <dbReference type="ARBA" id="ARBA00022801"/>
    </source>
</evidence>
<sequence length="441" mass="49523">MALPQISFDEFVSRRARLAEQLDDNSAVIVPAARLTTRNSDVEHPFRQDSHFFYLTGFDEPDALLLLLKQHGSVRYILFCQPRDPLMEIWHGYRQGPHGAKANFGADAAYSIEDLETRLGEYLNGVESLYFCMGAHHHTEKLVERVLQTMRGKRRQGVIAPERLIDLSHLLNEMRLVKSEAEIEMMRAAGEISAAAHVRAMQACKPGMMEYQLEAEIMHHFAMHGCRLPAYSSIVGGGKNGCVLHYVENSAPLNDGDLVLIDAGCEVGYYAGDITRTFPVNGRFSEAQRQIYDIVLAAQRACIEEIKPGVPWEQMQETSVRIITQGLLELGILQGALDELIAQEAYKPFYMHRLGHWLGMDVHDVGDYRVHGEWRELVPGMVMTVEPGIYISPDNEAVDPKWRGIGIRIEDDVVVTKTGCDVLTHAVPKEIDEIEALMAQA</sequence>
<reference evidence="15 16" key="1">
    <citation type="submission" date="2019-01" db="EMBL/GenBank/DDBJ databases">
        <authorList>
            <person name="Chen W.-M."/>
        </authorList>
    </citation>
    <scope>NUCLEOTIDE SEQUENCE [LARGE SCALE GENOMIC DNA]</scope>
    <source>
        <strain evidence="15 16">HPM-16</strain>
    </source>
</reference>
<dbReference type="Proteomes" id="UP000282818">
    <property type="component" value="Unassembled WGS sequence"/>
</dbReference>
<evidence type="ECO:0000256" key="3">
    <source>
        <dbReference type="ARBA" id="ARBA00008766"/>
    </source>
</evidence>
<keyword evidence="7 15" id="KW-0378">Hydrolase</keyword>
<keyword evidence="8" id="KW-0482">Metalloprotease</keyword>
<dbReference type="PANTHER" id="PTHR43226">
    <property type="entry name" value="XAA-PRO AMINOPEPTIDASE 3"/>
    <property type="match status" value="1"/>
</dbReference>
<evidence type="ECO:0000256" key="5">
    <source>
        <dbReference type="ARBA" id="ARBA00022670"/>
    </source>
</evidence>
<dbReference type="GO" id="GO:0006508">
    <property type="term" value="P:proteolysis"/>
    <property type="evidence" value="ECO:0007669"/>
    <property type="project" value="UniProtKB-KW"/>
</dbReference>
<accession>A0A437Q5I7</accession>
<comment type="caution">
    <text evidence="15">The sequence shown here is derived from an EMBL/GenBank/DDBJ whole genome shotgun (WGS) entry which is preliminary data.</text>
</comment>
<dbReference type="InterPro" id="IPR007865">
    <property type="entry name" value="Aminopep_P_N"/>
</dbReference>
<dbReference type="Pfam" id="PF05195">
    <property type="entry name" value="AMP_N"/>
    <property type="match status" value="1"/>
</dbReference>
<evidence type="ECO:0000256" key="11">
    <source>
        <dbReference type="ARBA" id="ARBA00075356"/>
    </source>
</evidence>
<evidence type="ECO:0000256" key="13">
    <source>
        <dbReference type="RuleBase" id="RU000590"/>
    </source>
</evidence>
<keyword evidence="5" id="KW-0645">Protease</keyword>
<comment type="catalytic activity">
    <reaction evidence="1">
        <text>Release of any N-terminal amino acid, including proline, that is linked to proline, even from a dipeptide or tripeptide.</text>
        <dbReference type="EC" id="3.4.11.9"/>
    </reaction>
</comment>
<dbReference type="SUPFAM" id="SSF55920">
    <property type="entry name" value="Creatinase/aminopeptidase"/>
    <property type="match status" value="1"/>
</dbReference>
<dbReference type="PROSITE" id="PS00491">
    <property type="entry name" value="PROLINE_PEPTIDASE"/>
    <property type="match status" value="1"/>
</dbReference>
<dbReference type="GO" id="GO:0070006">
    <property type="term" value="F:metalloaminopeptidase activity"/>
    <property type="evidence" value="ECO:0007669"/>
    <property type="project" value="InterPro"/>
</dbReference>
<dbReference type="FunFam" id="3.90.230.10:FF:000002">
    <property type="entry name" value="Xaa-Pro aminopeptidase 3"/>
    <property type="match status" value="1"/>
</dbReference>
<dbReference type="InterPro" id="IPR036005">
    <property type="entry name" value="Creatinase/aminopeptidase-like"/>
</dbReference>
<dbReference type="InterPro" id="IPR029149">
    <property type="entry name" value="Creatin/AminoP/Spt16_N"/>
</dbReference>
<dbReference type="Gene3D" id="3.90.230.10">
    <property type="entry name" value="Creatinase/methionine aminopeptidase superfamily"/>
    <property type="match status" value="1"/>
</dbReference>
<evidence type="ECO:0000256" key="10">
    <source>
        <dbReference type="ARBA" id="ARBA00069363"/>
    </source>
</evidence>
<dbReference type="InterPro" id="IPR000994">
    <property type="entry name" value="Pept_M24"/>
</dbReference>
<dbReference type="GO" id="GO:0030145">
    <property type="term" value="F:manganese ion binding"/>
    <property type="evidence" value="ECO:0007669"/>
    <property type="project" value="InterPro"/>
</dbReference>
<keyword evidence="16" id="KW-1185">Reference proteome</keyword>
<dbReference type="SUPFAM" id="SSF53092">
    <property type="entry name" value="Creatinase/prolidase N-terminal domain"/>
    <property type="match status" value="1"/>
</dbReference>
<dbReference type="NCBIfam" id="NF008131">
    <property type="entry name" value="PRK10879.1"/>
    <property type="match status" value="1"/>
</dbReference>
<evidence type="ECO:0000256" key="2">
    <source>
        <dbReference type="ARBA" id="ARBA00001936"/>
    </source>
</evidence>
<keyword evidence="15" id="KW-0031">Aminopeptidase</keyword>
<dbReference type="PANTHER" id="PTHR43226:SF4">
    <property type="entry name" value="XAA-PRO AMINOPEPTIDASE 3"/>
    <property type="match status" value="1"/>
</dbReference>
<name>A0A437Q5I7_9GAMM</name>